<accession>A0A8T0FHW8</accession>
<feature type="non-terminal residue" evidence="1">
    <location>
        <position position="1"/>
    </location>
</feature>
<protein>
    <submittedName>
        <fullName evidence="1">Uncharacterized protein</fullName>
    </submittedName>
</protein>
<evidence type="ECO:0000313" key="1">
    <source>
        <dbReference type="EMBL" id="KAF8788443.1"/>
    </source>
</evidence>
<proteinExistence type="predicted"/>
<dbReference type="EMBL" id="JABXBU010000013">
    <property type="protein sequence ID" value="KAF8788443.1"/>
    <property type="molecule type" value="Genomic_DNA"/>
</dbReference>
<reference evidence="1" key="1">
    <citation type="journal article" date="2020" name="bioRxiv">
        <title>Chromosome-level reference genome of the European wasp spider Argiope bruennichi: a resource for studies on range expansion and evolutionary adaptation.</title>
        <authorList>
            <person name="Sheffer M.M."/>
            <person name="Hoppe A."/>
            <person name="Krehenwinkel H."/>
            <person name="Uhl G."/>
            <person name="Kuss A.W."/>
            <person name="Jensen L."/>
            <person name="Jensen C."/>
            <person name="Gillespie R.G."/>
            <person name="Hoff K.J."/>
            <person name="Prost S."/>
        </authorList>
    </citation>
    <scope>NUCLEOTIDE SEQUENCE</scope>
</reference>
<keyword evidence="2" id="KW-1185">Reference proteome</keyword>
<sequence>NSKTPFSNEVLKWTVPDIQKRQRFNQNMVVEWMDKSSSFLSWLELEGRTNSDDSVKYVSSSD</sequence>
<name>A0A8T0FHW8_ARGBR</name>
<dbReference type="Proteomes" id="UP000807504">
    <property type="component" value="Unassembled WGS sequence"/>
</dbReference>
<comment type="caution">
    <text evidence="1">The sequence shown here is derived from an EMBL/GenBank/DDBJ whole genome shotgun (WGS) entry which is preliminary data.</text>
</comment>
<reference evidence="1" key="2">
    <citation type="submission" date="2020-06" db="EMBL/GenBank/DDBJ databases">
        <authorList>
            <person name="Sheffer M."/>
        </authorList>
    </citation>
    <scope>NUCLEOTIDE SEQUENCE</scope>
</reference>
<evidence type="ECO:0000313" key="2">
    <source>
        <dbReference type="Proteomes" id="UP000807504"/>
    </source>
</evidence>
<dbReference type="AlphaFoldDB" id="A0A8T0FHW8"/>
<gene>
    <name evidence="1" type="ORF">HNY73_007824</name>
</gene>
<organism evidence="1 2">
    <name type="scientific">Argiope bruennichi</name>
    <name type="common">Wasp spider</name>
    <name type="synonym">Aranea bruennichi</name>
    <dbReference type="NCBI Taxonomy" id="94029"/>
    <lineage>
        <taxon>Eukaryota</taxon>
        <taxon>Metazoa</taxon>
        <taxon>Ecdysozoa</taxon>
        <taxon>Arthropoda</taxon>
        <taxon>Chelicerata</taxon>
        <taxon>Arachnida</taxon>
        <taxon>Araneae</taxon>
        <taxon>Araneomorphae</taxon>
        <taxon>Entelegynae</taxon>
        <taxon>Araneoidea</taxon>
        <taxon>Araneidae</taxon>
        <taxon>Argiope</taxon>
    </lineage>
</organism>